<dbReference type="EMBL" id="CP099534">
    <property type="protein sequence ID" value="UYK89721.1"/>
    <property type="molecule type" value="Genomic_DNA"/>
</dbReference>
<dbReference type="GO" id="GO:0005737">
    <property type="term" value="C:cytoplasm"/>
    <property type="evidence" value="ECO:0007669"/>
    <property type="project" value="UniProtKB-ARBA"/>
</dbReference>
<evidence type="ECO:0000256" key="4">
    <source>
        <dbReference type="ARBA" id="ARBA00023274"/>
    </source>
</evidence>
<gene>
    <name evidence="7 10" type="primary">rpsN</name>
    <name evidence="8" type="ORF">NB700_000273</name>
    <name evidence="10" type="ORF">NG824_04585</name>
    <name evidence="9" type="ORF">XsacCFBP4641_11765</name>
</gene>
<evidence type="ECO:0000256" key="6">
    <source>
        <dbReference type="ARBA" id="ARBA00047110"/>
    </source>
</evidence>
<dbReference type="Pfam" id="PF00253">
    <property type="entry name" value="Ribosomal_S14"/>
    <property type="match status" value="1"/>
</dbReference>
<keyword evidence="3 7" id="KW-0689">Ribosomal protein</keyword>
<protein>
    <recommendedName>
        <fullName evidence="5 7">Small ribosomal subunit protein uS14</fullName>
    </recommendedName>
</protein>
<keyword evidence="12" id="KW-1185">Reference proteome</keyword>
<keyword evidence="7" id="KW-0694">RNA-binding</keyword>
<reference evidence="8 12" key="2">
    <citation type="submission" date="2022-06" db="EMBL/GenBank/DDBJ databases">
        <title>Dynamics of rice microbiomes reveals core vertical transmitted seed endophytes.</title>
        <authorList>
            <person name="Liao K."/>
            <person name="Zhang X."/>
        </authorList>
    </citation>
    <scope>NUCLEOTIDE SEQUENCE [LARGE SCALE GENOMIC DNA]</scope>
    <source>
        <strain evidence="10">JR3-14</strain>
        <strain evidence="8 12">YT10-10-1</strain>
    </source>
</reference>
<evidence type="ECO:0000256" key="7">
    <source>
        <dbReference type="HAMAP-Rule" id="MF_00537"/>
    </source>
</evidence>
<dbReference type="HAMAP" id="MF_00537">
    <property type="entry name" value="Ribosomal_uS14_1"/>
    <property type="match status" value="1"/>
</dbReference>
<evidence type="ECO:0000313" key="8">
    <source>
        <dbReference type="EMBL" id="MCW0397717.1"/>
    </source>
</evidence>
<comment type="subunit">
    <text evidence="6 7">Part of the 30S ribosomal subunit. Contacts proteins S3 and S10.</text>
</comment>
<reference evidence="9 11" key="1">
    <citation type="submission" date="2016-08" db="EMBL/GenBank/DDBJ databases">
        <authorList>
            <person name="Seilhamer J.J."/>
        </authorList>
    </citation>
    <scope>NUCLEOTIDE SEQUENCE [LARGE SCALE GENOMIC DNA]</scope>
    <source>
        <strain evidence="9 11">CFBP4641</strain>
    </source>
</reference>
<comment type="function">
    <text evidence="1 7">Binds 16S rRNA, required for the assembly of 30S particles and may also be responsible for determining the conformation of the 16S rRNA at the A site.</text>
</comment>
<proteinExistence type="inferred from homology"/>
<dbReference type="SUPFAM" id="SSF57716">
    <property type="entry name" value="Glucocorticoid receptor-like (DNA-binding domain)"/>
    <property type="match status" value="1"/>
</dbReference>
<dbReference type="Gene3D" id="1.10.287.1480">
    <property type="match status" value="1"/>
</dbReference>
<dbReference type="InterPro" id="IPR001209">
    <property type="entry name" value="Ribosomal_uS14"/>
</dbReference>
<name>A0A0A8DUS7_9XANT</name>
<dbReference type="GO" id="GO:0019843">
    <property type="term" value="F:rRNA binding"/>
    <property type="evidence" value="ECO:0007669"/>
    <property type="project" value="UniProtKB-UniRule"/>
</dbReference>
<sequence>MAKTSMVNRDIKRKKLAKKFADKRDALKKIIASGTASYDEKAEAVTKLQKLPRDSSPSRQRTRCELSGRPRGVYGKFGLGRNMLRKATMNGDVPGLRKASW</sequence>
<dbReference type="KEGG" id="xsa:SB85_08145"/>
<keyword evidence="7" id="KW-0699">rRNA-binding</keyword>
<dbReference type="NCBIfam" id="NF006477">
    <property type="entry name" value="PRK08881.1"/>
    <property type="match status" value="1"/>
</dbReference>
<evidence type="ECO:0000256" key="3">
    <source>
        <dbReference type="ARBA" id="ARBA00022980"/>
    </source>
</evidence>
<evidence type="ECO:0000256" key="5">
    <source>
        <dbReference type="ARBA" id="ARBA00035167"/>
    </source>
</evidence>
<dbReference type="Proteomes" id="UP000247346">
    <property type="component" value="Unassembled WGS sequence"/>
</dbReference>
<dbReference type="FunFam" id="1.10.287.1480:FF:000001">
    <property type="entry name" value="30S ribosomal protein S14"/>
    <property type="match status" value="1"/>
</dbReference>
<dbReference type="EMBL" id="MDEK01000009">
    <property type="protein sequence ID" value="PPU82370.1"/>
    <property type="molecule type" value="Genomic_DNA"/>
</dbReference>
<evidence type="ECO:0000256" key="1">
    <source>
        <dbReference type="ARBA" id="ARBA00003686"/>
    </source>
</evidence>
<evidence type="ECO:0000313" key="10">
    <source>
        <dbReference type="EMBL" id="UYK89721.1"/>
    </source>
</evidence>
<dbReference type="STRING" id="56458.SB85_08145"/>
<dbReference type="Proteomes" id="UP001164392">
    <property type="component" value="Chromosome"/>
</dbReference>
<dbReference type="HOGENOM" id="CLU_139869_0_1_6"/>
<dbReference type="PANTHER" id="PTHR19836:SF19">
    <property type="entry name" value="SMALL RIBOSOMAL SUBUNIT PROTEIN US14M"/>
    <property type="match status" value="1"/>
</dbReference>
<accession>A0A0A8DUS7</accession>
<dbReference type="GeneID" id="93880443"/>
<dbReference type="RefSeq" id="WP_010341607.1">
    <property type="nucleotide sequence ID" value="NZ_CP010409.1"/>
</dbReference>
<dbReference type="GO" id="GO:0003735">
    <property type="term" value="F:structural constituent of ribosome"/>
    <property type="evidence" value="ECO:0007669"/>
    <property type="project" value="InterPro"/>
</dbReference>
<evidence type="ECO:0000313" key="12">
    <source>
        <dbReference type="Proteomes" id="UP001320843"/>
    </source>
</evidence>
<organism evidence="8 12">
    <name type="scientific">Xanthomonas sacchari</name>
    <dbReference type="NCBI Taxonomy" id="56458"/>
    <lineage>
        <taxon>Bacteria</taxon>
        <taxon>Pseudomonadati</taxon>
        <taxon>Pseudomonadota</taxon>
        <taxon>Gammaproteobacteria</taxon>
        <taxon>Lysobacterales</taxon>
        <taxon>Lysobacteraceae</taxon>
        <taxon>Xanthomonas</taxon>
    </lineage>
</organism>
<dbReference type="AlphaFoldDB" id="A0A0A8DUS7"/>
<evidence type="ECO:0000256" key="2">
    <source>
        <dbReference type="ARBA" id="ARBA00009083"/>
    </source>
</evidence>
<evidence type="ECO:0000313" key="11">
    <source>
        <dbReference type="Proteomes" id="UP000247346"/>
    </source>
</evidence>
<dbReference type="EMBL" id="JANFWR010000001">
    <property type="protein sequence ID" value="MCW0397717.1"/>
    <property type="molecule type" value="Genomic_DNA"/>
</dbReference>
<dbReference type="OrthoDB" id="9810484at2"/>
<dbReference type="PANTHER" id="PTHR19836">
    <property type="entry name" value="30S RIBOSOMAL PROTEIN S14"/>
    <property type="match status" value="1"/>
</dbReference>
<dbReference type="GO" id="GO:0006412">
    <property type="term" value="P:translation"/>
    <property type="evidence" value="ECO:0007669"/>
    <property type="project" value="UniProtKB-UniRule"/>
</dbReference>
<keyword evidence="4 7" id="KW-0687">Ribonucleoprotein</keyword>
<evidence type="ECO:0000313" key="9">
    <source>
        <dbReference type="EMBL" id="PPU82370.1"/>
    </source>
</evidence>
<dbReference type="GO" id="GO:0015935">
    <property type="term" value="C:small ribosomal subunit"/>
    <property type="evidence" value="ECO:0007669"/>
    <property type="project" value="TreeGrafter"/>
</dbReference>
<comment type="similarity">
    <text evidence="2 7">Belongs to the universal ribosomal protein uS14 family.</text>
</comment>
<dbReference type="Proteomes" id="UP001320843">
    <property type="component" value="Unassembled WGS sequence"/>
</dbReference>
<dbReference type="InterPro" id="IPR023036">
    <property type="entry name" value="Ribosomal_uS14_bac/plastid"/>
</dbReference>